<protein>
    <submittedName>
        <fullName evidence="2">Uncharacterized protein</fullName>
    </submittedName>
</protein>
<gene>
    <name evidence="2" type="ORF">AMTR_s00064p00118640</name>
</gene>
<dbReference type="EMBL" id="KI392064">
    <property type="protein sequence ID" value="ERN19784.1"/>
    <property type="molecule type" value="Genomic_DNA"/>
</dbReference>
<feature type="region of interest" description="Disordered" evidence="1">
    <location>
        <begin position="28"/>
        <end position="54"/>
    </location>
</feature>
<evidence type="ECO:0000313" key="3">
    <source>
        <dbReference type="Proteomes" id="UP000017836"/>
    </source>
</evidence>
<evidence type="ECO:0000313" key="2">
    <source>
        <dbReference type="EMBL" id="ERN19784.1"/>
    </source>
</evidence>
<keyword evidence="3" id="KW-1185">Reference proteome</keyword>
<dbReference type="Proteomes" id="UP000017836">
    <property type="component" value="Unassembled WGS sequence"/>
</dbReference>
<name>U5DB87_AMBTC</name>
<proteinExistence type="predicted"/>
<dbReference type="Gramene" id="ERN19784">
    <property type="protein sequence ID" value="ERN19784"/>
    <property type="gene ID" value="AMTR_s00064p00118640"/>
</dbReference>
<sequence length="211" mass="23289">MNIVEEVHEEPMVDTTSDVRLVDYDYTDDEEVSDIDEALESEPISAPTPEEARDDVTIDDSDVDEMDPPIYAPKGTITKVIDLPAVTATHGPLTMSPPLSLDLDLARAMLNTAFQCLKEGPLHDIEGLGLDETFVSHFNNFLDSLEKWRVEAMDAKIGLQKSHGPKLSLVEDTITRYHEVQASNLPEKDLLQLGSLISGLVQMLVSSNCKP</sequence>
<evidence type="ECO:0000256" key="1">
    <source>
        <dbReference type="SAM" id="MobiDB-lite"/>
    </source>
</evidence>
<dbReference type="AlphaFoldDB" id="U5DB87"/>
<feature type="compositionally biased region" description="Acidic residues" evidence="1">
    <location>
        <begin position="28"/>
        <end position="40"/>
    </location>
</feature>
<dbReference type="HOGENOM" id="CLU_1306355_0_0_1"/>
<reference evidence="3" key="1">
    <citation type="journal article" date="2013" name="Science">
        <title>The Amborella genome and the evolution of flowering plants.</title>
        <authorList>
            <consortium name="Amborella Genome Project"/>
        </authorList>
    </citation>
    <scope>NUCLEOTIDE SEQUENCE [LARGE SCALE GENOMIC DNA]</scope>
</reference>
<accession>U5DB87</accession>
<organism evidence="2 3">
    <name type="scientific">Amborella trichopoda</name>
    <dbReference type="NCBI Taxonomy" id="13333"/>
    <lineage>
        <taxon>Eukaryota</taxon>
        <taxon>Viridiplantae</taxon>
        <taxon>Streptophyta</taxon>
        <taxon>Embryophyta</taxon>
        <taxon>Tracheophyta</taxon>
        <taxon>Spermatophyta</taxon>
        <taxon>Magnoliopsida</taxon>
        <taxon>Amborellales</taxon>
        <taxon>Amborellaceae</taxon>
        <taxon>Amborella</taxon>
    </lineage>
</organism>